<keyword evidence="2" id="KW-1185">Reference proteome</keyword>
<protein>
    <submittedName>
        <fullName evidence="1">Uncharacterized protein</fullName>
    </submittedName>
</protein>
<accession>A0A8S9Z4H1</accession>
<evidence type="ECO:0000313" key="1">
    <source>
        <dbReference type="EMBL" id="KAF7261564.1"/>
    </source>
</evidence>
<organism evidence="1 2">
    <name type="scientific">Paragonimus skrjabini miyazakii</name>
    <dbReference type="NCBI Taxonomy" id="59628"/>
    <lineage>
        <taxon>Eukaryota</taxon>
        <taxon>Metazoa</taxon>
        <taxon>Spiralia</taxon>
        <taxon>Lophotrochozoa</taxon>
        <taxon>Platyhelminthes</taxon>
        <taxon>Trematoda</taxon>
        <taxon>Digenea</taxon>
        <taxon>Plagiorchiida</taxon>
        <taxon>Troglotremata</taxon>
        <taxon>Troglotrematidae</taxon>
        <taxon>Paragonimus</taxon>
    </lineage>
</organism>
<evidence type="ECO:0000313" key="2">
    <source>
        <dbReference type="Proteomes" id="UP000822476"/>
    </source>
</evidence>
<dbReference type="Proteomes" id="UP000822476">
    <property type="component" value="Unassembled WGS sequence"/>
</dbReference>
<reference evidence="1" key="1">
    <citation type="submission" date="2019-07" db="EMBL/GenBank/DDBJ databases">
        <title>Annotation for the trematode Paragonimus miyazaki's.</title>
        <authorList>
            <person name="Choi Y.-J."/>
        </authorList>
    </citation>
    <scope>NUCLEOTIDE SEQUENCE</scope>
    <source>
        <strain evidence="1">Japan</strain>
    </source>
</reference>
<name>A0A8S9Z4H1_9TREM</name>
<dbReference type="AlphaFoldDB" id="A0A8S9Z4H1"/>
<comment type="caution">
    <text evidence="1">The sequence shown here is derived from an EMBL/GenBank/DDBJ whole genome shotgun (WGS) entry which is preliminary data.</text>
</comment>
<dbReference type="EMBL" id="JTDE01000332">
    <property type="protein sequence ID" value="KAF7261564.1"/>
    <property type="molecule type" value="Genomic_DNA"/>
</dbReference>
<sequence length="162" mass="18379">MLLYLNVVLNPLAWMDKVHLRLSLASIAKTRTCVGDVSWHFQSTPQEWLRPSLDSSRGIELTNFRVSIRNSKPLGHTLTGGKQIRACLNVNSPATCDAHWTGNPVDVSFGCDRHKVKSTKSDLLASTNRTWTRHTQFRETLRVHSPYIHAPKVKEAMHAFYT</sequence>
<gene>
    <name evidence="1" type="ORF">EG68_02185</name>
</gene>
<proteinExistence type="predicted"/>